<dbReference type="PANTHER" id="PTHR36302">
    <property type="entry name" value="BLR7088 PROTEIN"/>
    <property type="match status" value="1"/>
</dbReference>
<dbReference type="InterPro" id="IPR036182">
    <property type="entry name" value="PCuAC_sf"/>
</dbReference>
<evidence type="ECO:0000313" key="3">
    <source>
        <dbReference type="Proteomes" id="UP000095463"/>
    </source>
</evidence>
<reference evidence="2 3" key="1">
    <citation type="journal article" date="2015" name="Genome Announc.">
        <title>Genome Assemblies of Three Soil-Associated Devosia species: D. insulae, D. limi, and D. soli.</title>
        <authorList>
            <person name="Hassan Y.I."/>
            <person name="Lepp D."/>
            <person name="Zhou T."/>
        </authorList>
    </citation>
    <scope>NUCLEOTIDE SEQUENCE [LARGE SCALE GENOMIC DNA]</scope>
    <source>
        <strain evidence="2 3">DS-56</strain>
    </source>
</reference>
<feature type="chain" id="PRO_5009190514" description="Copper chaperone PCu(A)C" evidence="1">
    <location>
        <begin position="22"/>
        <end position="161"/>
    </location>
</feature>
<dbReference type="SUPFAM" id="SSF110087">
    <property type="entry name" value="DR1885-like metal-binding protein"/>
    <property type="match status" value="1"/>
</dbReference>
<dbReference type="Pfam" id="PF04314">
    <property type="entry name" value="PCuAC"/>
    <property type="match status" value="1"/>
</dbReference>
<dbReference type="AlphaFoldDB" id="A0A1E5XTG4"/>
<evidence type="ECO:0000313" key="2">
    <source>
        <dbReference type="EMBL" id="OEO31887.1"/>
    </source>
</evidence>
<protein>
    <recommendedName>
        <fullName evidence="4">Copper chaperone PCu(A)C</fullName>
    </recommendedName>
</protein>
<comment type="caution">
    <text evidence="2">The sequence shown here is derived from an EMBL/GenBank/DDBJ whole genome shotgun (WGS) entry which is preliminary data.</text>
</comment>
<evidence type="ECO:0008006" key="4">
    <source>
        <dbReference type="Google" id="ProtNLM"/>
    </source>
</evidence>
<sequence length="161" mass="16230">MALALLGGGLAAATQATVATAAEVTTGDLVISGGFSRATLPNAPVGGGYLTITNKGAEADRLLSAASPVAGVVQIHQMKMEGDLMKMNELPDGVEIPAGATVTLAPGGLHIMFMQLTQPLVEGTRIPLTLTFEKAGSVEVELSVESPAAKGPAEDHSMHGG</sequence>
<organism evidence="2 3">
    <name type="scientific">Devosia insulae DS-56</name>
    <dbReference type="NCBI Taxonomy" id="1116389"/>
    <lineage>
        <taxon>Bacteria</taxon>
        <taxon>Pseudomonadati</taxon>
        <taxon>Pseudomonadota</taxon>
        <taxon>Alphaproteobacteria</taxon>
        <taxon>Hyphomicrobiales</taxon>
        <taxon>Devosiaceae</taxon>
        <taxon>Devosia</taxon>
    </lineage>
</organism>
<keyword evidence="3" id="KW-1185">Reference proteome</keyword>
<proteinExistence type="predicted"/>
<dbReference type="PANTHER" id="PTHR36302:SF1">
    <property type="entry name" value="COPPER CHAPERONE PCU(A)C"/>
    <property type="match status" value="1"/>
</dbReference>
<dbReference type="InterPro" id="IPR058248">
    <property type="entry name" value="Lxx211020-like"/>
</dbReference>
<evidence type="ECO:0000256" key="1">
    <source>
        <dbReference type="SAM" id="SignalP"/>
    </source>
</evidence>
<dbReference type="InterPro" id="IPR007410">
    <property type="entry name" value="LpqE-like"/>
</dbReference>
<name>A0A1E5XTG4_9HYPH</name>
<keyword evidence="1" id="KW-0732">Signal</keyword>
<accession>A0A1E5XTG4</accession>
<dbReference type="Gene3D" id="2.60.40.1890">
    <property type="entry name" value="PCu(A)C copper chaperone"/>
    <property type="match status" value="1"/>
</dbReference>
<feature type="signal peptide" evidence="1">
    <location>
        <begin position="1"/>
        <end position="21"/>
    </location>
</feature>
<gene>
    <name evidence="2" type="ORF">VW23_014095</name>
</gene>
<dbReference type="Proteomes" id="UP000095463">
    <property type="component" value="Unassembled WGS sequence"/>
</dbReference>
<dbReference type="EMBL" id="LAJE02000115">
    <property type="protein sequence ID" value="OEO31887.1"/>
    <property type="molecule type" value="Genomic_DNA"/>
</dbReference>